<evidence type="ECO:0000313" key="1">
    <source>
        <dbReference type="EMBL" id="KAH7929993.1"/>
    </source>
</evidence>
<protein>
    <submittedName>
        <fullName evidence="1">Uncharacterized protein</fullName>
    </submittedName>
</protein>
<accession>A0ACB8BZ81</accession>
<reference evidence="1" key="1">
    <citation type="journal article" date="2021" name="New Phytol.">
        <title>Evolutionary innovations through gain and loss of genes in the ectomycorrhizal Boletales.</title>
        <authorList>
            <person name="Wu G."/>
            <person name="Miyauchi S."/>
            <person name="Morin E."/>
            <person name="Kuo A."/>
            <person name="Drula E."/>
            <person name="Varga T."/>
            <person name="Kohler A."/>
            <person name="Feng B."/>
            <person name="Cao Y."/>
            <person name="Lipzen A."/>
            <person name="Daum C."/>
            <person name="Hundley H."/>
            <person name="Pangilinan J."/>
            <person name="Johnson J."/>
            <person name="Barry K."/>
            <person name="LaButti K."/>
            <person name="Ng V."/>
            <person name="Ahrendt S."/>
            <person name="Min B."/>
            <person name="Choi I.G."/>
            <person name="Park H."/>
            <person name="Plett J.M."/>
            <person name="Magnuson J."/>
            <person name="Spatafora J.W."/>
            <person name="Nagy L.G."/>
            <person name="Henrissat B."/>
            <person name="Grigoriev I.V."/>
            <person name="Yang Z.L."/>
            <person name="Xu J."/>
            <person name="Martin F.M."/>
        </authorList>
    </citation>
    <scope>NUCLEOTIDE SEQUENCE</scope>
    <source>
        <strain evidence="1">KUC20120723A-06</strain>
    </source>
</reference>
<feature type="non-terminal residue" evidence="1">
    <location>
        <position position="142"/>
    </location>
</feature>
<comment type="caution">
    <text evidence="1">The sequence shown here is derived from an EMBL/GenBank/DDBJ whole genome shotgun (WGS) entry which is preliminary data.</text>
</comment>
<proteinExistence type="predicted"/>
<gene>
    <name evidence="1" type="ORF">BV22DRAFT_1001694</name>
</gene>
<organism evidence="1 2">
    <name type="scientific">Leucogyrophana mollusca</name>
    <dbReference type="NCBI Taxonomy" id="85980"/>
    <lineage>
        <taxon>Eukaryota</taxon>
        <taxon>Fungi</taxon>
        <taxon>Dikarya</taxon>
        <taxon>Basidiomycota</taxon>
        <taxon>Agaricomycotina</taxon>
        <taxon>Agaricomycetes</taxon>
        <taxon>Agaricomycetidae</taxon>
        <taxon>Boletales</taxon>
        <taxon>Boletales incertae sedis</taxon>
        <taxon>Leucogyrophana</taxon>
    </lineage>
</organism>
<sequence length="142" mass="14870">MASATTVLAQPPPIITATRSDSPPFSSSQRQSLVSSSGASYMTARTAPLTPASHNSLSASSRSSSTQTLGPNPSPGHDAENINPLHAFGRQGGQNIHSQEVHIVKVTGDRVQLEAGPVPDSLFQKVGKSVMHVVPSEYVSDR</sequence>
<dbReference type="EMBL" id="MU266336">
    <property type="protein sequence ID" value="KAH7929993.1"/>
    <property type="molecule type" value="Genomic_DNA"/>
</dbReference>
<evidence type="ECO:0000313" key="2">
    <source>
        <dbReference type="Proteomes" id="UP000790709"/>
    </source>
</evidence>
<keyword evidence="2" id="KW-1185">Reference proteome</keyword>
<name>A0ACB8BZ81_9AGAM</name>
<dbReference type="Proteomes" id="UP000790709">
    <property type="component" value="Unassembled WGS sequence"/>
</dbReference>